<dbReference type="AlphaFoldDB" id="B7J5M3"/>
<organism evidence="2 3">
    <name type="scientific">Acidithiobacillus ferrooxidans (strain ATCC 23270 / DSM 14882 / CIP 104768 / NCIMB 8455)</name>
    <name type="common">Ferrobacillus ferrooxidans (strain ATCC 23270)</name>
    <dbReference type="NCBI Taxonomy" id="243159"/>
    <lineage>
        <taxon>Bacteria</taxon>
        <taxon>Pseudomonadati</taxon>
        <taxon>Pseudomonadota</taxon>
        <taxon>Acidithiobacillia</taxon>
        <taxon>Acidithiobacillales</taxon>
        <taxon>Acidithiobacillaceae</taxon>
        <taxon>Acidithiobacillus</taxon>
    </lineage>
</organism>
<gene>
    <name evidence="2" type="ordered locus">AFE_2236</name>
</gene>
<name>B7J5M3_ACIF2</name>
<evidence type="ECO:0000313" key="3">
    <source>
        <dbReference type="Proteomes" id="UP000001362"/>
    </source>
</evidence>
<evidence type="ECO:0000256" key="1">
    <source>
        <dbReference type="SAM" id="Phobius"/>
    </source>
</evidence>
<protein>
    <submittedName>
        <fullName evidence="2">Uncharacterized protein</fullName>
    </submittedName>
</protein>
<dbReference type="HOGENOM" id="CLU_3387595_0_0_6"/>
<proteinExistence type="predicted"/>
<evidence type="ECO:0000313" key="2">
    <source>
        <dbReference type="EMBL" id="ACK78095.1"/>
    </source>
</evidence>
<feature type="transmembrane region" description="Helical" evidence="1">
    <location>
        <begin position="12"/>
        <end position="31"/>
    </location>
</feature>
<dbReference type="KEGG" id="afr:AFE_2236"/>
<dbReference type="EMBL" id="CP001219">
    <property type="protein sequence ID" value="ACK78095.1"/>
    <property type="molecule type" value="Genomic_DNA"/>
</dbReference>
<keyword evidence="1" id="KW-0812">Transmembrane</keyword>
<sequence>MCSFLVVLRAKIYNNYTLFIWNLYIMTIYNIR</sequence>
<keyword evidence="1" id="KW-0472">Membrane</keyword>
<reference evidence="2 3" key="1">
    <citation type="journal article" date="2008" name="BMC Genomics">
        <title>Acidithiobacillus ferrooxidans metabolism: from genome sequence to industrial applications.</title>
        <authorList>
            <person name="Valdes J."/>
            <person name="Pedroso I."/>
            <person name="Quatrini R."/>
            <person name="Dodson R.J."/>
            <person name="Tettelin H."/>
            <person name="Blake R.II."/>
            <person name="Eisen J.A."/>
            <person name="Holmes D.S."/>
        </authorList>
    </citation>
    <scope>NUCLEOTIDE SEQUENCE [LARGE SCALE GENOMIC DNA]</scope>
    <source>
        <strain evidence="3">ATCC 23270 / DSM 14882 / CIP 104768 / NCIMB 8455</strain>
    </source>
</reference>
<accession>B7J5M3</accession>
<dbReference type="PaxDb" id="243159-AFE_2236"/>
<dbReference type="STRING" id="243159.AFE_2236"/>
<keyword evidence="1" id="KW-1133">Transmembrane helix</keyword>
<keyword evidence="3" id="KW-1185">Reference proteome</keyword>
<dbReference type="Proteomes" id="UP000001362">
    <property type="component" value="Chromosome"/>
</dbReference>